<evidence type="ECO:0000313" key="2">
    <source>
        <dbReference type="Proteomes" id="UP001432146"/>
    </source>
</evidence>
<organism evidence="1 2">
    <name type="scientific">Tetragonisca angustula</name>
    <dbReference type="NCBI Taxonomy" id="166442"/>
    <lineage>
        <taxon>Eukaryota</taxon>
        <taxon>Metazoa</taxon>
        <taxon>Ecdysozoa</taxon>
        <taxon>Arthropoda</taxon>
        <taxon>Hexapoda</taxon>
        <taxon>Insecta</taxon>
        <taxon>Pterygota</taxon>
        <taxon>Neoptera</taxon>
        <taxon>Endopterygota</taxon>
        <taxon>Hymenoptera</taxon>
        <taxon>Apocrita</taxon>
        <taxon>Aculeata</taxon>
        <taxon>Apoidea</taxon>
        <taxon>Anthophila</taxon>
        <taxon>Apidae</taxon>
        <taxon>Tetragonisca</taxon>
    </lineage>
</organism>
<dbReference type="AlphaFoldDB" id="A0AAW1AKQ4"/>
<reference evidence="1 2" key="1">
    <citation type="submission" date="2024-05" db="EMBL/GenBank/DDBJ databases">
        <title>The nuclear and mitochondrial genome assemblies of Tetragonisca angustula (Apidae: Meliponini), a tiny yet remarkable pollinator in the Neotropics.</title>
        <authorList>
            <person name="Ferrari R."/>
            <person name="Ricardo P.C."/>
            <person name="Dias F.C."/>
            <person name="Araujo N.S."/>
            <person name="Soares D.O."/>
            <person name="Zhou Q.-S."/>
            <person name="Zhu C.-D."/>
            <person name="Coutinho L."/>
            <person name="Airas M.C."/>
            <person name="Batista T.M."/>
        </authorList>
    </citation>
    <scope>NUCLEOTIDE SEQUENCE [LARGE SCALE GENOMIC DNA]</scope>
    <source>
        <strain evidence="1">ASF017062</strain>
        <tissue evidence="1">Abdomen</tissue>
    </source>
</reference>
<sequence>MQQGSGGTYLSPIFSSTSNTVTITTSTSTFPYYEQSIFGRTPIVTTEITTSHGTHTYLANVDTMKQYNTQKRRAIYVDPQLIQHQEVTRQYIDTNMSDQELTWQPVKPKRNRDTVRSGNCTRKKQALHDTQNYNRFSELNNNEPMQEDEINENLNGNINKLQKQLLENLQYL</sequence>
<evidence type="ECO:0000313" key="1">
    <source>
        <dbReference type="EMBL" id="KAK9310532.1"/>
    </source>
</evidence>
<protein>
    <submittedName>
        <fullName evidence="1">Uncharacterized protein</fullName>
    </submittedName>
</protein>
<dbReference type="Proteomes" id="UP001432146">
    <property type="component" value="Unassembled WGS sequence"/>
</dbReference>
<name>A0AAW1AKQ4_9HYME</name>
<comment type="caution">
    <text evidence="1">The sequence shown here is derived from an EMBL/GenBank/DDBJ whole genome shotgun (WGS) entry which is preliminary data.</text>
</comment>
<accession>A0AAW1AKQ4</accession>
<proteinExistence type="predicted"/>
<dbReference type="EMBL" id="JAWNGG020000002">
    <property type="protein sequence ID" value="KAK9310532.1"/>
    <property type="molecule type" value="Genomic_DNA"/>
</dbReference>
<gene>
    <name evidence="1" type="ORF">QLX08_000113</name>
</gene>
<keyword evidence="2" id="KW-1185">Reference proteome</keyword>